<accession>A0A5N5UNL1</accession>
<gene>
    <name evidence="1" type="ORF">DM867_02395</name>
    <name evidence="2" type="ORF">DMP03_05275</name>
    <name evidence="3" type="ORF">DP108_02265</name>
</gene>
<evidence type="ECO:0000313" key="6">
    <source>
        <dbReference type="Proteomes" id="UP000326865"/>
    </source>
</evidence>
<evidence type="ECO:0000313" key="2">
    <source>
        <dbReference type="EMBL" id="KAB7517211.1"/>
    </source>
</evidence>
<evidence type="ECO:0000313" key="3">
    <source>
        <dbReference type="EMBL" id="KAB7520253.1"/>
    </source>
</evidence>
<dbReference type="EMBL" id="QMDY01000001">
    <property type="protein sequence ID" value="KAB7520253.1"/>
    <property type="molecule type" value="Genomic_DNA"/>
</dbReference>
<dbReference type="AlphaFoldDB" id="A0A5N5UHU9"/>
<organism evidence="2 5">
    <name type="scientific">Halosegnis rubeus</name>
    <dbReference type="NCBI Taxonomy" id="2212850"/>
    <lineage>
        <taxon>Archaea</taxon>
        <taxon>Methanobacteriati</taxon>
        <taxon>Methanobacteriota</taxon>
        <taxon>Stenosarchaea group</taxon>
        <taxon>Halobacteria</taxon>
        <taxon>Halobacteriales</taxon>
        <taxon>Natronomonadaceae</taxon>
        <taxon>Halosegnis</taxon>
    </lineage>
</organism>
<evidence type="ECO:0000313" key="5">
    <source>
        <dbReference type="Proteomes" id="UP000326302"/>
    </source>
</evidence>
<dbReference type="SUPFAM" id="SSF88723">
    <property type="entry name" value="PIN domain-like"/>
    <property type="match status" value="1"/>
</dbReference>
<reference evidence="4 5" key="1">
    <citation type="submission" date="2019-10" db="EMBL/GenBank/DDBJ databases">
        <title>Unraveling microbial dark matter from salterns through culturing: the case of the genus Halosegnis.</title>
        <authorList>
            <person name="Duran-Viseras A."/>
            <person name="Andrei A.-S."/>
            <person name="Vera-Gargallo B."/>
            <person name="Ghai R."/>
            <person name="Sanchez-Porro C."/>
            <person name="Ventosa A."/>
        </authorList>
    </citation>
    <scope>NUCLEOTIDE SEQUENCE [LARGE SCALE GENOMIC DNA]</scope>
    <source>
        <strain evidence="2 5">F17-44</strain>
        <strain evidence="1 6">F18-79</strain>
        <strain evidence="3 4">F19-13</strain>
    </source>
</reference>
<sequence>MDTSALLALLYPDDAHNERASRLLGEAVADGSVVVTGTVETELAADPTFETRADLDAFLSDTGIQTVTPASETRFLAGEQFCTYIDRRGSELQCPACGYETTHDCLECDREIRSRQRLAADFTIGAHAEREADRLLTFDAGVYETYFDVEIQTVGE</sequence>
<comment type="caution">
    <text evidence="2">The sequence shown here is derived from an EMBL/GenBank/DDBJ whole genome shotgun (WGS) entry which is preliminary data.</text>
</comment>
<accession>A0A5N5UHU9</accession>
<evidence type="ECO:0000313" key="1">
    <source>
        <dbReference type="EMBL" id="KAB7516537.1"/>
    </source>
</evidence>
<dbReference type="Proteomes" id="UP000326302">
    <property type="component" value="Unassembled WGS sequence"/>
</dbReference>
<evidence type="ECO:0000313" key="4">
    <source>
        <dbReference type="Proteomes" id="UP000326207"/>
    </source>
</evidence>
<proteinExistence type="predicted"/>
<keyword evidence="6" id="KW-1185">Reference proteome</keyword>
<protein>
    <submittedName>
        <fullName evidence="2">Nucleotide-binding protein</fullName>
    </submittedName>
</protein>
<dbReference type="InterPro" id="IPR029060">
    <property type="entry name" value="PIN-like_dom_sf"/>
</dbReference>
<dbReference type="EMBL" id="QKKZ01000001">
    <property type="protein sequence ID" value="KAB7516537.1"/>
    <property type="molecule type" value="Genomic_DNA"/>
</dbReference>
<dbReference type="Proteomes" id="UP000326865">
    <property type="component" value="Unassembled WGS sequence"/>
</dbReference>
<dbReference type="Proteomes" id="UP000326207">
    <property type="component" value="Unassembled WGS sequence"/>
</dbReference>
<accession>A0A5N5UD83</accession>
<name>A0A5N5UHU9_9EURY</name>
<dbReference type="EMBL" id="QJOW01000002">
    <property type="protein sequence ID" value="KAB7517211.1"/>
    <property type="molecule type" value="Genomic_DNA"/>
</dbReference>